<organism evidence="3 4">
    <name type="scientific">Billgrantia gudaonensis</name>
    <dbReference type="NCBI Taxonomy" id="376427"/>
    <lineage>
        <taxon>Bacteria</taxon>
        <taxon>Pseudomonadati</taxon>
        <taxon>Pseudomonadota</taxon>
        <taxon>Gammaproteobacteria</taxon>
        <taxon>Oceanospirillales</taxon>
        <taxon>Halomonadaceae</taxon>
        <taxon>Billgrantia</taxon>
    </lineage>
</organism>
<accession>A0A1G8R6Y5</accession>
<dbReference type="STRING" id="376427.SAMN04487954_103120"/>
<evidence type="ECO:0000256" key="1">
    <source>
        <dbReference type="SAM" id="Phobius"/>
    </source>
</evidence>
<dbReference type="Proteomes" id="UP000198525">
    <property type="component" value="Unassembled WGS sequence"/>
</dbReference>
<dbReference type="Pfam" id="PF14145">
    <property type="entry name" value="YrhK"/>
    <property type="match status" value="1"/>
</dbReference>
<feature type="domain" description="YrhK" evidence="2">
    <location>
        <begin position="28"/>
        <end position="83"/>
    </location>
</feature>
<feature type="transmembrane region" description="Helical" evidence="1">
    <location>
        <begin position="60"/>
        <end position="78"/>
    </location>
</feature>
<keyword evidence="1" id="KW-1133">Transmembrane helix</keyword>
<reference evidence="3 4" key="1">
    <citation type="submission" date="2016-10" db="EMBL/GenBank/DDBJ databases">
        <authorList>
            <person name="de Groot N.N."/>
        </authorList>
    </citation>
    <scope>NUCLEOTIDE SEQUENCE [LARGE SCALE GENOMIC DNA]</scope>
    <source>
        <strain evidence="3 4">CGMCC 1.6133</strain>
    </source>
</reference>
<evidence type="ECO:0000313" key="4">
    <source>
        <dbReference type="Proteomes" id="UP000198525"/>
    </source>
</evidence>
<dbReference type="OrthoDB" id="5519470at2"/>
<evidence type="ECO:0000259" key="2">
    <source>
        <dbReference type="Pfam" id="PF14145"/>
    </source>
</evidence>
<gene>
    <name evidence="3" type="ORF">SAMN04487954_103120</name>
</gene>
<keyword evidence="1" id="KW-0812">Transmembrane</keyword>
<dbReference type="AlphaFoldDB" id="A0A1G8R6Y5"/>
<name>A0A1G8R6Y5_9GAMM</name>
<feature type="transmembrane region" description="Helical" evidence="1">
    <location>
        <begin position="35"/>
        <end position="54"/>
    </location>
</feature>
<evidence type="ECO:0000313" key="3">
    <source>
        <dbReference type="EMBL" id="SDJ12737.1"/>
    </source>
</evidence>
<dbReference type="EMBL" id="FNES01000003">
    <property type="protein sequence ID" value="SDJ12737.1"/>
    <property type="molecule type" value="Genomic_DNA"/>
</dbReference>
<sequence>MTTSSSSRTHLDDPLTLRLGHEELVIRRRYETLSIANDFCIAIWFLIGSVLFLYPSQETLAVWMFILGSFQFLIRPSIRLASHLHLQRIPPSEWQK</sequence>
<keyword evidence="4" id="KW-1185">Reference proteome</keyword>
<proteinExistence type="predicted"/>
<keyword evidence="1" id="KW-0472">Membrane</keyword>
<dbReference type="RefSeq" id="WP_089683581.1">
    <property type="nucleotide sequence ID" value="NZ_FNES01000003.1"/>
</dbReference>
<dbReference type="InterPro" id="IPR025424">
    <property type="entry name" value="YrhK_domain"/>
</dbReference>
<protein>
    <submittedName>
        <fullName evidence="3">YrhK-like protein</fullName>
    </submittedName>
</protein>